<dbReference type="PANTHER" id="PTHR31170:SF25">
    <property type="entry name" value="BNAA09G04570D PROTEIN"/>
    <property type="match status" value="1"/>
</dbReference>
<reference evidence="2 3" key="2">
    <citation type="journal article" date="2017" name="Nature">
        <title>The Apostasia genome and the evolution of orchids.</title>
        <authorList>
            <person name="Zhang G.Q."/>
            <person name="Liu K.W."/>
            <person name="Li Z."/>
            <person name="Lohaus R."/>
            <person name="Hsiao Y.Y."/>
            <person name="Niu S.C."/>
            <person name="Wang J.Y."/>
            <person name="Lin Y.C."/>
            <person name="Xu Q."/>
            <person name="Chen L.J."/>
            <person name="Yoshida K."/>
            <person name="Fujiwara S."/>
            <person name="Wang Z.W."/>
            <person name="Zhang Y.Q."/>
            <person name="Mitsuda N."/>
            <person name="Wang M."/>
            <person name="Liu G.H."/>
            <person name="Pecoraro L."/>
            <person name="Huang H.X."/>
            <person name="Xiao X.J."/>
            <person name="Lin M."/>
            <person name="Wu X.Y."/>
            <person name="Wu W.L."/>
            <person name="Chen Y.Y."/>
            <person name="Chang S.B."/>
            <person name="Sakamoto S."/>
            <person name="Ohme-Takagi M."/>
            <person name="Yagi M."/>
            <person name="Zeng S.J."/>
            <person name="Shen C.Y."/>
            <person name="Yeh C.M."/>
            <person name="Luo Y.B."/>
            <person name="Tsai W.C."/>
            <person name="Van de Peer Y."/>
            <person name="Liu Z.J."/>
        </authorList>
    </citation>
    <scope>NUCLEOTIDE SEQUENCE [LARGE SCALE GENOMIC DNA]</scope>
    <source>
        <tissue evidence="2">The whole plant</tissue>
    </source>
</reference>
<name>A0A2I0X9P4_9ASPA</name>
<evidence type="ECO:0000256" key="1">
    <source>
        <dbReference type="SAM" id="Phobius"/>
    </source>
</evidence>
<protein>
    <submittedName>
        <fullName evidence="2">UPF0481 protein</fullName>
    </submittedName>
</protein>
<keyword evidence="3" id="KW-1185">Reference proteome</keyword>
<dbReference type="InterPro" id="IPR004158">
    <property type="entry name" value="DUF247_pln"/>
</dbReference>
<gene>
    <name evidence="2" type="ORF">MA16_Dca015498</name>
</gene>
<sequence>MAYLLDEQLIVFYILTLKFKETIEANLRIPQANPIARPIPLGLYKYNSAIKPLLKSQPLPLPPPPPPPPPPIISKFLEKINQARQDEASSHWETQSIYRIPKCLRDVDQTAYTPKIVSLGPYHRGRRRFRTMDGHKWRSLYRVLDRTGHDVRLYLDAARFLEDRARSCYEAPISMSSDAFVESLVLDSIFALELFRGVALEGFRCLGYSPDDPVFAVRGIMHSLQRDMIMLENQLPLFVLDWILALQLGYDPSRAYLVAPLALRFFNPLMPTEELLCPTPSSDTLYEAGSSGGALHCLDVFRRSLLPLSTLASCPRPSFRSEQSARPVEFACPMLCSDACLPPMAYERHQQFIPCVANLRNAGIKFRRRTGVPFWDIEFKDGVLYIPRLLIQDGIKSLFLNLLVFEQCHLECGNHITSYLSFMDNLLNSEVDVRYLHDKKIIEHELGSDKEVVDMFSRLCKKVVFDSDDCYLSELSVQVNRYYSSKWNTWRANFNHSYFSNSLAFFSLMVVVVLLLLTAAKTFYVVYAYYKSK</sequence>
<accession>A0A2I0X9P4</accession>
<dbReference type="STRING" id="906689.A0A2I0X9P4"/>
<feature type="transmembrane region" description="Helical" evidence="1">
    <location>
        <begin position="503"/>
        <end position="530"/>
    </location>
</feature>
<keyword evidence="1" id="KW-0812">Transmembrane</keyword>
<keyword evidence="1" id="KW-0472">Membrane</keyword>
<dbReference type="EMBL" id="KZ502041">
    <property type="protein sequence ID" value="PKU84639.1"/>
    <property type="molecule type" value="Genomic_DNA"/>
</dbReference>
<dbReference type="AlphaFoldDB" id="A0A2I0X9P4"/>
<dbReference type="Pfam" id="PF03140">
    <property type="entry name" value="DUF247"/>
    <property type="match status" value="1"/>
</dbReference>
<organism evidence="2 3">
    <name type="scientific">Dendrobium catenatum</name>
    <dbReference type="NCBI Taxonomy" id="906689"/>
    <lineage>
        <taxon>Eukaryota</taxon>
        <taxon>Viridiplantae</taxon>
        <taxon>Streptophyta</taxon>
        <taxon>Embryophyta</taxon>
        <taxon>Tracheophyta</taxon>
        <taxon>Spermatophyta</taxon>
        <taxon>Magnoliopsida</taxon>
        <taxon>Liliopsida</taxon>
        <taxon>Asparagales</taxon>
        <taxon>Orchidaceae</taxon>
        <taxon>Epidendroideae</taxon>
        <taxon>Malaxideae</taxon>
        <taxon>Dendrobiinae</taxon>
        <taxon>Dendrobium</taxon>
    </lineage>
</organism>
<dbReference type="PANTHER" id="PTHR31170">
    <property type="entry name" value="BNAC04G53230D PROTEIN"/>
    <property type="match status" value="1"/>
</dbReference>
<reference evidence="2 3" key="1">
    <citation type="journal article" date="2016" name="Sci. Rep.">
        <title>The Dendrobium catenatum Lindl. genome sequence provides insights into polysaccharide synthase, floral development and adaptive evolution.</title>
        <authorList>
            <person name="Zhang G.Q."/>
            <person name="Xu Q."/>
            <person name="Bian C."/>
            <person name="Tsai W.C."/>
            <person name="Yeh C.M."/>
            <person name="Liu K.W."/>
            <person name="Yoshida K."/>
            <person name="Zhang L.S."/>
            <person name="Chang S.B."/>
            <person name="Chen F."/>
            <person name="Shi Y."/>
            <person name="Su Y.Y."/>
            <person name="Zhang Y.Q."/>
            <person name="Chen L.J."/>
            <person name="Yin Y."/>
            <person name="Lin M."/>
            <person name="Huang H."/>
            <person name="Deng H."/>
            <person name="Wang Z.W."/>
            <person name="Zhu S.L."/>
            <person name="Zhao X."/>
            <person name="Deng C."/>
            <person name="Niu S.C."/>
            <person name="Huang J."/>
            <person name="Wang M."/>
            <person name="Liu G.H."/>
            <person name="Yang H.J."/>
            <person name="Xiao X.J."/>
            <person name="Hsiao Y.Y."/>
            <person name="Wu W.L."/>
            <person name="Chen Y.Y."/>
            <person name="Mitsuda N."/>
            <person name="Ohme-Takagi M."/>
            <person name="Luo Y.B."/>
            <person name="Van de Peer Y."/>
            <person name="Liu Z.J."/>
        </authorList>
    </citation>
    <scope>NUCLEOTIDE SEQUENCE [LARGE SCALE GENOMIC DNA]</scope>
    <source>
        <tissue evidence="2">The whole plant</tissue>
    </source>
</reference>
<proteinExistence type="predicted"/>
<dbReference type="Proteomes" id="UP000233837">
    <property type="component" value="Unassembled WGS sequence"/>
</dbReference>
<dbReference type="OrthoDB" id="1749033at2759"/>
<evidence type="ECO:0000313" key="2">
    <source>
        <dbReference type="EMBL" id="PKU84639.1"/>
    </source>
</evidence>
<evidence type="ECO:0000313" key="3">
    <source>
        <dbReference type="Proteomes" id="UP000233837"/>
    </source>
</evidence>
<keyword evidence="1" id="KW-1133">Transmembrane helix</keyword>